<evidence type="ECO:0000256" key="5">
    <source>
        <dbReference type="ARBA" id="ARBA00023040"/>
    </source>
</evidence>
<feature type="transmembrane region" description="Helical" evidence="11">
    <location>
        <begin position="239"/>
        <end position="260"/>
    </location>
</feature>
<dbReference type="AlphaFoldDB" id="A0A6P4YBD6"/>
<keyword evidence="8 9" id="KW-0807">Transducer</keyword>
<keyword evidence="4 11" id="KW-1133">Transmembrane helix</keyword>
<feature type="transmembrane region" description="Helical" evidence="11">
    <location>
        <begin position="105"/>
        <end position="124"/>
    </location>
</feature>
<evidence type="ECO:0000256" key="8">
    <source>
        <dbReference type="ARBA" id="ARBA00023224"/>
    </source>
</evidence>
<keyword evidence="6 11" id="KW-0472">Membrane</keyword>
<dbReference type="GO" id="GO:0001594">
    <property type="term" value="F:trace-amine receptor activity"/>
    <property type="evidence" value="ECO:0007669"/>
    <property type="project" value="TreeGrafter"/>
</dbReference>
<dbReference type="GO" id="GO:0005886">
    <property type="term" value="C:plasma membrane"/>
    <property type="evidence" value="ECO:0007669"/>
    <property type="project" value="UniProtKB-SubCell"/>
</dbReference>
<protein>
    <submittedName>
        <fullName evidence="14">5-hydroxytryptamine receptor 4-like</fullName>
    </submittedName>
</protein>
<dbReference type="Proteomes" id="UP000515135">
    <property type="component" value="Unplaced"/>
</dbReference>
<reference evidence="14" key="1">
    <citation type="submission" date="2025-08" db="UniProtKB">
        <authorList>
            <consortium name="RefSeq"/>
        </authorList>
    </citation>
    <scope>IDENTIFICATION</scope>
    <source>
        <tissue evidence="14">Gonad</tissue>
    </source>
</reference>
<dbReference type="SUPFAM" id="SSF81321">
    <property type="entry name" value="Family A G protein-coupled receptor-like"/>
    <property type="match status" value="1"/>
</dbReference>
<keyword evidence="2" id="KW-1003">Cell membrane</keyword>
<evidence type="ECO:0000256" key="4">
    <source>
        <dbReference type="ARBA" id="ARBA00022989"/>
    </source>
</evidence>
<dbReference type="PRINTS" id="PR00237">
    <property type="entry name" value="GPCRRHODOPSN"/>
</dbReference>
<evidence type="ECO:0000259" key="12">
    <source>
        <dbReference type="PROSITE" id="PS50262"/>
    </source>
</evidence>
<evidence type="ECO:0000256" key="3">
    <source>
        <dbReference type="ARBA" id="ARBA00022692"/>
    </source>
</evidence>
<proteinExistence type="inferred from homology"/>
<dbReference type="PROSITE" id="PS50262">
    <property type="entry name" value="G_PROTEIN_RECEP_F1_2"/>
    <property type="match status" value="1"/>
</dbReference>
<keyword evidence="13" id="KW-1185">Reference proteome</keyword>
<evidence type="ECO:0000313" key="14">
    <source>
        <dbReference type="RefSeq" id="XP_019616107.1"/>
    </source>
</evidence>
<keyword evidence="5 9" id="KW-0297">G-protein coupled receptor</keyword>
<dbReference type="PANTHER" id="PTHR24249:SF406">
    <property type="entry name" value="G-PROTEIN COUPLED RECEPTORS FAMILY 1 PROFILE DOMAIN-CONTAINING PROTEIN"/>
    <property type="match status" value="1"/>
</dbReference>
<feature type="transmembrane region" description="Helical" evidence="11">
    <location>
        <begin position="32"/>
        <end position="54"/>
    </location>
</feature>
<dbReference type="InterPro" id="IPR050569">
    <property type="entry name" value="TAAR"/>
</dbReference>
<evidence type="ECO:0000256" key="6">
    <source>
        <dbReference type="ARBA" id="ARBA00023136"/>
    </source>
</evidence>
<comment type="subcellular location">
    <subcellularLocation>
        <location evidence="1">Cell membrane</location>
        <topology evidence="1">Multi-pass membrane protein</topology>
    </subcellularLocation>
</comment>
<sequence length="380" mass="41519">MNGSGELANDSNGTASVPLADWVEVLPAELKATLVSLIGLGLVLGNVFVVVVILRSAALRNYTGYLTVSLACADMLPGLLVIPFSVRPAWTGHWTYGQTLCMLTAFFSCVSALASTFSLVALAVNRYILIVHAMKYQSIIGTKLCVAMIGAAWILPVLSFSTKIFEHKRYHFLPNAAHCTFDFAGPIDLACGIAFVAVLVLVVSVLHCKVYAVARRHLKNIYHYNPHATEDKGAKTTAAITFAFCLTWVPYCVLAVWQHMLEYPTHPDVEFALLWLFPCHGIVNVFIYSGLNRAFREQAKKLLASLCTSVLQCLNEATGPRREDAITSPSPQARSGITGSSARTVDTTPTQTKEDILMKELDIVRELDIISEFGPHQTGL</sequence>
<dbReference type="SMART" id="SM01381">
    <property type="entry name" value="7TM_GPCR_Srsx"/>
    <property type="match status" value="1"/>
</dbReference>
<evidence type="ECO:0000256" key="11">
    <source>
        <dbReference type="SAM" id="Phobius"/>
    </source>
</evidence>
<keyword evidence="7 9" id="KW-0675">Receptor</keyword>
<feature type="compositionally biased region" description="Polar residues" evidence="10">
    <location>
        <begin position="327"/>
        <end position="351"/>
    </location>
</feature>
<feature type="transmembrane region" description="Helical" evidence="11">
    <location>
        <begin position="185"/>
        <end position="206"/>
    </location>
</feature>
<dbReference type="Pfam" id="PF00001">
    <property type="entry name" value="7tm_1"/>
    <property type="match status" value="1"/>
</dbReference>
<evidence type="ECO:0000256" key="10">
    <source>
        <dbReference type="SAM" id="MobiDB-lite"/>
    </source>
</evidence>
<feature type="transmembrane region" description="Helical" evidence="11">
    <location>
        <begin position="66"/>
        <end position="85"/>
    </location>
</feature>
<accession>A0A6P4YBD6</accession>
<dbReference type="GeneID" id="109463697"/>
<organism evidence="13 14">
    <name type="scientific">Branchiostoma belcheri</name>
    <name type="common">Amphioxus</name>
    <dbReference type="NCBI Taxonomy" id="7741"/>
    <lineage>
        <taxon>Eukaryota</taxon>
        <taxon>Metazoa</taxon>
        <taxon>Chordata</taxon>
        <taxon>Cephalochordata</taxon>
        <taxon>Leptocardii</taxon>
        <taxon>Amphioxiformes</taxon>
        <taxon>Branchiostomatidae</taxon>
        <taxon>Branchiostoma</taxon>
    </lineage>
</organism>
<dbReference type="InterPro" id="IPR017452">
    <property type="entry name" value="GPCR_Rhodpsn_7TM"/>
</dbReference>
<dbReference type="Gene3D" id="1.20.1070.10">
    <property type="entry name" value="Rhodopsin 7-helix transmembrane proteins"/>
    <property type="match status" value="1"/>
</dbReference>
<evidence type="ECO:0000313" key="13">
    <source>
        <dbReference type="Proteomes" id="UP000515135"/>
    </source>
</evidence>
<comment type="similarity">
    <text evidence="9">Belongs to the G-protein coupled receptor 1 family.</text>
</comment>
<feature type="domain" description="G-protein coupled receptors family 1 profile" evidence="12">
    <location>
        <begin position="45"/>
        <end position="288"/>
    </location>
</feature>
<feature type="region of interest" description="Disordered" evidence="10">
    <location>
        <begin position="321"/>
        <end position="351"/>
    </location>
</feature>
<evidence type="ECO:0000256" key="1">
    <source>
        <dbReference type="ARBA" id="ARBA00004651"/>
    </source>
</evidence>
<keyword evidence="3 9" id="KW-0812">Transmembrane</keyword>
<gene>
    <name evidence="14" type="primary">LOC109463697</name>
</gene>
<evidence type="ECO:0000256" key="2">
    <source>
        <dbReference type="ARBA" id="ARBA00022475"/>
    </source>
</evidence>
<feature type="transmembrane region" description="Helical" evidence="11">
    <location>
        <begin position="272"/>
        <end position="291"/>
    </location>
</feature>
<dbReference type="InterPro" id="IPR000276">
    <property type="entry name" value="GPCR_Rhodpsn"/>
</dbReference>
<feature type="transmembrane region" description="Helical" evidence="11">
    <location>
        <begin position="144"/>
        <end position="165"/>
    </location>
</feature>
<evidence type="ECO:0000256" key="9">
    <source>
        <dbReference type="RuleBase" id="RU000688"/>
    </source>
</evidence>
<dbReference type="CDD" id="cd00637">
    <property type="entry name" value="7tm_classA_rhodopsin-like"/>
    <property type="match status" value="1"/>
</dbReference>
<dbReference type="PROSITE" id="PS00237">
    <property type="entry name" value="G_PROTEIN_RECEP_F1_1"/>
    <property type="match status" value="1"/>
</dbReference>
<name>A0A6P4YBD6_BRABE</name>
<dbReference type="KEGG" id="bbel:109463697"/>
<dbReference type="OrthoDB" id="6376512at2759"/>
<evidence type="ECO:0000256" key="7">
    <source>
        <dbReference type="ARBA" id="ARBA00023170"/>
    </source>
</evidence>
<dbReference type="PANTHER" id="PTHR24249">
    <property type="entry name" value="HISTAMINE RECEPTOR-RELATED G-PROTEIN COUPLED RECEPTOR"/>
    <property type="match status" value="1"/>
</dbReference>
<dbReference type="RefSeq" id="XP_019616107.1">
    <property type="nucleotide sequence ID" value="XM_019760548.1"/>
</dbReference>